<evidence type="ECO:0000256" key="1">
    <source>
        <dbReference type="ARBA" id="ARBA00007980"/>
    </source>
</evidence>
<dbReference type="GO" id="GO:0070476">
    <property type="term" value="P:rRNA (guanine-N7)-methylation"/>
    <property type="evidence" value="ECO:0007669"/>
    <property type="project" value="TreeGrafter"/>
</dbReference>
<dbReference type="GO" id="GO:0030488">
    <property type="term" value="P:tRNA methylation"/>
    <property type="evidence" value="ECO:0007669"/>
    <property type="project" value="TreeGrafter"/>
</dbReference>
<sequence>MRLLTHNMLVSNAKGVSEAEGYPLALEVTEHRREETEFDVETTRKTMETVKYDALRGAARAVAIDLPEVYDGDDADLLRKVHEALCDVHVIEGCLVCPKSGRRFPINNGIPNLLLHEDEL</sequence>
<name>A0A8J2X1G4_9STRA</name>
<dbReference type="SUPFAM" id="SSF158997">
    <property type="entry name" value="Trm112p-like"/>
    <property type="match status" value="1"/>
</dbReference>
<dbReference type="InterPro" id="IPR005651">
    <property type="entry name" value="Trm112-like"/>
</dbReference>
<accession>A0A8J2X1G4</accession>
<evidence type="ECO:0000313" key="3">
    <source>
        <dbReference type="Proteomes" id="UP000789595"/>
    </source>
</evidence>
<gene>
    <name evidence="2" type="ORF">PECAL_5P08880</name>
</gene>
<dbReference type="GO" id="GO:0046982">
    <property type="term" value="F:protein heterodimerization activity"/>
    <property type="evidence" value="ECO:0007669"/>
    <property type="project" value="InterPro"/>
</dbReference>
<evidence type="ECO:0000313" key="2">
    <source>
        <dbReference type="EMBL" id="CAH0376314.1"/>
    </source>
</evidence>
<dbReference type="PANTHER" id="PTHR12773">
    <property type="entry name" value="UPF0315 PROTEIN-RELATED"/>
    <property type="match status" value="1"/>
</dbReference>
<keyword evidence="3" id="KW-1185">Reference proteome</keyword>
<dbReference type="PANTHER" id="PTHR12773:SF0">
    <property type="entry name" value="MULTIFUNCTIONAL METHYLTRANSFERASE SUBUNIT TRM112-LIKE PROTEIN"/>
    <property type="match status" value="1"/>
</dbReference>
<protein>
    <recommendedName>
        <fullName evidence="4">Multifunctional methyltransferase subunit TRM112-like protein</fullName>
    </recommendedName>
</protein>
<evidence type="ECO:0008006" key="4">
    <source>
        <dbReference type="Google" id="ProtNLM"/>
    </source>
</evidence>
<dbReference type="OrthoDB" id="2187549at2759"/>
<dbReference type="EMBL" id="CAKKNE010000005">
    <property type="protein sequence ID" value="CAH0376314.1"/>
    <property type="molecule type" value="Genomic_DNA"/>
</dbReference>
<dbReference type="Pfam" id="PF03966">
    <property type="entry name" value="Trm112p"/>
    <property type="match status" value="1"/>
</dbReference>
<comment type="similarity">
    <text evidence="1">Belongs to the TRM112 family.</text>
</comment>
<dbReference type="Proteomes" id="UP000789595">
    <property type="component" value="Unassembled WGS sequence"/>
</dbReference>
<organism evidence="2 3">
    <name type="scientific">Pelagomonas calceolata</name>
    <dbReference type="NCBI Taxonomy" id="35677"/>
    <lineage>
        <taxon>Eukaryota</taxon>
        <taxon>Sar</taxon>
        <taxon>Stramenopiles</taxon>
        <taxon>Ochrophyta</taxon>
        <taxon>Pelagophyceae</taxon>
        <taxon>Pelagomonadales</taxon>
        <taxon>Pelagomonadaceae</taxon>
        <taxon>Pelagomonas</taxon>
    </lineage>
</organism>
<reference evidence="2" key="1">
    <citation type="submission" date="2021-11" db="EMBL/GenBank/DDBJ databases">
        <authorList>
            <consortium name="Genoscope - CEA"/>
            <person name="William W."/>
        </authorList>
    </citation>
    <scope>NUCLEOTIDE SEQUENCE</scope>
</reference>
<dbReference type="Gene3D" id="2.20.25.10">
    <property type="match status" value="1"/>
</dbReference>
<proteinExistence type="inferred from homology"/>
<dbReference type="AlphaFoldDB" id="A0A8J2X1G4"/>
<dbReference type="InterPro" id="IPR039127">
    <property type="entry name" value="Trm112"/>
</dbReference>
<comment type="caution">
    <text evidence="2">The sequence shown here is derived from an EMBL/GenBank/DDBJ whole genome shotgun (WGS) entry which is preliminary data.</text>
</comment>